<dbReference type="Pfam" id="PF25349">
    <property type="entry name" value="PH_PHS1"/>
    <property type="match status" value="2"/>
</dbReference>
<feature type="domain" description="Poor homologous synapsis 1 PH" evidence="1">
    <location>
        <begin position="22"/>
        <end position="91"/>
    </location>
</feature>
<dbReference type="AlphaFoldDB" id="A0A8T1QKR3"/>
<proteinExistence type="predicted"/>
<sequence length="272" mass="30322">MAGSLAIVRTEDAQDPVDAISDQWEIQFARFFGYPPISSSCPGLSPLLLKSRKRRPHGTWISSSSSAFLRLVNDHSNSDVILTVSLRGKILIQKFALRFSTTYETEIFINSLKEILNDVSDIAPLNNDLGSEILSQTELVSSNRHSNRACEELSFMPPEQTYTPQMSPSLNNEMEQHSSNLEKDTAFRHDFEETVAALPPSFTSLLTNCCSEVNQAQSTVCKEADLKSQIVMLYVATDLLVHVACFAAEIHGGFCLPRYVDYSGESYQRNGR</sequence>
<comment type="caution">
    <text evidence="2">The sequence shown here is derived from an EMBL/GenBank/DDBJ whole genome shotgun (WGS) entry which is preliminary data.</text>
</comment>
<keyword evidence="3" id="KW-1185">Reference proteome</keyword>
<dbReference type="EMBL" id="CM031813">
    <property type="protein sequence ID" value="KAG6654985.1"/>
    <property type="molecule type" value="Genomic_DNA"/>
</dbReference>
<gene>
    <name evidence="2" type="ORF">CIPAW_05G183700</name>
</gene>
<protein>
    <recommendedName>
        <fullName evidence="1">Poor homologous synapsis 1 PH domain-containing protein</fullName>
    </recommendedName>
</protein>
<feature type="domain" description="Poor homologous synapsis 1 PH" evidence="1">
    <location>
        <begin position="92"/>
        <end position="125"/>
    </location>
</feature>
<name>A0A8T1QKR3_CARIL</name>
<reference evidence="2" key="1">
    <citation type="submission" date="2020-12" db="EMBL/GenBank/DDBJ databases">
        <title>WGS assembly of Carya illinoinensis cv. Pawnee.</title>
        <authorList>
            <person name="Platts A."/>
            <person name="Shu S."/>
            <person name="Wright S."/>
            <person name="Barry K."/>
            <person name="Edger P."/>
            <person name="Pires J.C."/>
            <person name="Schmutz J."/>
        </authorList>
    </citation>
    <scope>NUCLEOTIDE SEQUENCE</scope>
    <source>
        <tissue evidence="2">Leaf</tissue>
    </source>
</reference>
<accession>A0A8T1QKR3</accession>
<organism evidence="2 3">
    <name type="scientific">Carya illinoinensis</name>
    <name type="common">Pecan</name>
    <dbReference type="NCBI Taxonomy" id="32201"/>
    <lineage>
        <taxon>Eukaryota</taxon>
        <taxon>Viridiplantae</taxon>
        <taxon>Streptophyta</taxon>
        <taxon>Embryophyta</taxon>
        <taxon>Tracheophyta</taxon>
        <taxon>Spermatophyta</taxon>
        <taxon>Magnoliopsida</taxon>
        <taxon>eudicotyledons</taxon>
        <taxon>Gunneridae</taxon>
        <taxon>Pentapetalae</taxon>
        <taxon>rosids</taxon>
        <taxon>fabids</taxon>
        <taxon>Fagales</taxon>
        <taxon>Juglandaceae</taxon>
        <taxon>Carya</taxon>
    </lineage>
</organism>
<dbReference type="Proteomes" id="UP000811609">
    <property type="component" value="Chromosome 5"/>
</dbReference>
<evidence type="ECO:0000313" key="3">
    <source>
        <dbReference type="Proteomes" id="UP000811609"/>
    </source>
</evidence>
<evidence type="ECO:0000259" key="1">
    <source>
        <dbReference type="Pfam" id="PF25349"/>
    </source>
</evidence>
<evidence type="ECO:0000313" key="2">
    <source>
        <dbReference type="EMBL" id="KAG6654985.1"/>
    </source>
</evidence>
<dbReference type="InterPro" id="IPR057619">
    <property type="entry name" value="PH_PHS1"/>
</dbReference>